<dbReference type="OrthoDB" id="61815at2759"/>
<sequence>MTPEERRELQKKEESLHASSLNVPRRPPWNAKMTVEELDDNERRAFLVWRRNLARLEENESLVLTPFEKNLDIWRQLWRVVERSDLLVMVVDARDPLFYRCPDLEAYAREIDEHKRTLLLINKADLLPYPVRQKWAKYFQLHGILYLFWSAKAATAVLEGKKQVSSLDENTVDDDTKIYGREELLSRLQSEAEEIVQIRTNSQSNHMENQYQEKSIDHVTVGFVGYPNVGKSSTINALVGAKRTGVTSTPGKTKHFQTLIITEKLTLCDCPGLVFPSFTSSRYQMIASGVLPIHRMTEHREAVQVVADRVPRHVIESVYNIRLPKPKSYEPENRPPFASELLRSYCASRGYVASSGLPDETKAARQILKDYIDGKLIHYEMPPGMSDEEDSLRDVPYTSESDDESDSVGETIEEHGGVRLADVMDDIKSFDMDNGLGPRKAVPGARKKIDYLLVRRSELRACRDCRVFPAEACSSQHRLLTLDTLFVRRQHRSVATRLPRILWKNLNGEAAESFRVKVSEGLSTRSEDLTTRDADQMWNTIADIFKIAAKDSLGVASGAVRTQPHNRESWWFSEEVQSKVPKEAGK</sequence>
<dbReference type="InterPro" id="IPR030378">
    <property type="entry name" value="G_CP_dom"/>
</dbReference>
<dbReference type="PANTHER" id="PTHR45709">
    <property type="entry name" value="LARGE SUBUNIT GTPASE 1 HOMOLOG-RELATED"/>
    <property type="match status" value="1"/>
</dbReference>
<comment type="caution">
    <text evidence="8">The sequence shown here is derived from an EMBL/GenBank/DDBJ whole genome shotgun (WGS) entry which is preliminary data.</text>
</comment>
<evidence type="ECO:0000256" key="4">
    <source>
        <dbReference type="ARBA" id="ARBA00022801"/>
    </source>
</evidence>
<accession>A0A2U1M778</accession>
<organism evidence="8 9">
    <name type="scientific">Artemisia annua</name>
    <name type="common">Sweet wormwood</name>
    <dbReference type="NCBI Taxonomy" id="35608"/>
    <lineage>
        <taxon>Eukaryota</taxon>
        <taxon>Viridiplantae</taxon>
        <taxon>Streptophyta</taxon>
        <taxon>Embryophyta</taxon>
        <taxon>Tracheophyta</taxon>
        <taxon>Spermatophyta</taxon>
        <taxon>Magnoliopsida</taxon>
        <taxon>eudicotyledons</taxon>
        <taxon>Gunneridae</taxon>
        <taxon>Pentapetalae</taxon>
        <taxon>asterids</taxon>
        <taxon>campanulids</taxon>
        <taxon>Asterales</taxon>
        <taxon>Asteraceae</taxon>
        <taxon>Asteroideae</taxon>
        <taxon>Anthemideae</taxon>
        <taxon>Artemisiinae</taxon>
        <taxon>Artemisia</taxon>
    </lineage>
</organism>
<dbReference type="Pfam" id="PF01926">
    <property type="entry name" value="MMR_HSR1"/>
    <property type="match status" value="1"/>
</dbReference>
<gene>
    <name evidence="8" type="ORF">CTI12_AA387300</name>
</gene>
<evidence type="ECO:0000256" key="1">
    <source>
        <dbReference type="ARBA" id="ARBA00004496"/>
    </source>
</evidence>
<name>A0A2U1M778_ARTAN</name>
<keyword evidence="5" id="KW-0342">GTP-binding</keyword>
<dbReference type="InterPro" id="IPR027417">
    <property type="entry name" value="P-loop_NTPase"/>
</dbReference>
<feature type="compositionally biased region" description="Basic and acidic residues" evidence="6">
    <location>
        <begin position="1"/>
        <end position="16"/>
    </location>
</feature>
<dbReference type="GO" id="GO:0005525">
    <property type="term" value="F:GTP binding"/>
    <property type="evidence" value="ECO:0007669"/>
    <property type="project" value="UniProtKB-KW"/>
</dbReference>
<comment type="subcellular location">
    <subcellularLocation>
        <location evidence="1">Cytoplasm</location>
    </subcellularLocation>
</comment>
<dbReference type="Proteomes" id="UP000245207">
    <property type="component" value="Unassembled WGS sequence"/>
</dbReference>
<evidence type="ECO:0000256" key="2">
    <source>
        <dbReference type="ARBA" id="ARBA00022490"/>
    </source>
</evidence>
<evidence type="ECO:0000256" key="6">
    <source>
        <dbReference type="SAM" id="MobiDB-lite"/>
    </source>
</evidence>
<keyword evidence="4 8" id="KW-0378">Hydrolase</keyword>
<protein>
    <submittedName>
        <fullName evidence="8">P-loop containing nucleoside triphosphate hydrolases superfamily protein</fullName>
    </submittedName>
</protein>
<dbReference type="PROSITE" id="PS51721">
    <property type="entry name" value="G_CP"/>
    <property type="match status" value="1"/>
</dbReference>
<dbReference type="GO" id="GO:0005829">
    <property type="term" value="C:cytosol"/>
    <property type="evidence" value="ECO:0007669"/>
    <property type="project" value="TreeGrafter"/>
</dbReference>
<dbReference type="Gene3D" id="3.40.50.300">
    <property type="entry name" value="P-loop containing nucleotide triphosphate hydrolases"/>
    <property type="match status" value="1"/>
</dbReference>
<dbReference type="SUPFAM" id="SSF52540">
    <property type="entry name" value="P-loop containing nucleoside triphosphate hydrolases"/>
    <property type="match status" value="1"/>
</dbReference>
<evidence type="ECO:0000313" key="8">
    <source>
        <dbReference type="EMBL" id="PWA57086.1"/>
    </source>
</evidence>
<evidence type="ECO:0000259" key="7">
    <source>
        <dbReference type="PROSITE" id="PS51721"/>
    </source>
</evidence>
<dbReference type="InterPro" id="IPR006073">
    <property type="entry name" value="GTP-bd"/>
</dbReference>
<dbReference type="PRINTS" id="PR00326">
    <property type="entry name" value="GTP1OBG"/>
</dbReference>
<evidence type="ECO:0000256" key="3">
    <source>
        <dbReference type="ARBA" id="ARBA00022741"/>
    </source>
</evidence>
<dbReference type="FunFam" id="3.40.50.300:FF:001151">
    <property type="entry name" value="Large subunit GTPase 1"/>
    <property type="match status" value="1"/>
</dbReference>
<dbReference type="PANTHER" id="PTHR45709:SF2">
    <property type="entry name" value="LARGE SUBUNIT GTPASE 1 HOMOLOG"/>
    <property type="match status" value="1"/>
</dbReference>
<feature type="region of interest" description="Disordered" evidence="6">
    <location>
        <begin position="1"/>
        <end position="27"/>
    </location>
</feature>
<keyword evidence="2" id="KW-0963">Cytoplasm</keyword>
<dbReference type="CDD" id="cd01857">
    <property type="entry name" value="HSR1_MMR1"/>
    <property type="match status" value="1"/>
</dbReference>
<dbReference type="FunFam" id="1.10.1580.10:FF:000008">
    <property type="entry name" value="Large subunit GTPase 1"/>
    <property type="match status" value="1"/>
</dbReference>
<dbReference type="STRING" id="35608.A0A2U1M778"/>
<feature type="region of interest" description="Disordered" evidence="6">
    <location>
        <begin position="382"/>
        <end position="414"/>
    </location>
</feature>
<keyword evidence="3" id="KW-0547">Nucleotide-binding</keyword>
<reference evidence="8 9" key="1">
    <citation type="journal article" date="2018" name="Mol. Plant">
        <title>The genome of Artemisia annua provides insight into the evolution of Asteraceae family and artemisinin biosynthesis.</title>
        <authorList>
            <person name="Shen Q."/>
            <person name="Zhang L."/>
            <person name="Liao Z."/>
            <person name="Wang S."/>
            <person name="Yan T."/>
            <person name="Shi P."/>
            <person name="Liu M."/>
            <person name="Fu X."/>
            <person name="Pan Q."/>
            <person name="Wang Y."/>
            <person name="Lv Z."/>
            <person name="Lu X."/>
            <person name="Zhang F."/>
            <person name="Jiang W."/>
            <person name="Ma Y."/>
            <person name="Chen M."/>
            <person name="Hao X."/>
            <person name="Li L."/>
            <person name="Tang Y."/>
            <person name="Lv G."/>
            <person name="Zhou Y."/>
            <person name="Sun X."/>
            <person name="Brodelius P.E."/>
            <person name="Rose J.K.C."/>
            <person name="Tang K."/>
        </authorList>
    </citation>
    <scope>NUCLEOTIDE SEQUENCE [LARGE SCALE GENOMIC DNA]</scope>
    <source>
        <strain evidence="9">cv. Huhao1</strain>
        <tissue evidence="8">Leaf</tissue>
    </source>
</reference>
<evidence type="ECO:0000256" key="5">
    <source>
        <dbReference type="ARBA" id="ARBA00023134"/>
    </source>
</evidence>
<dbReference type="InterPro" id="IPR023179">
    <property type="entry name" value="GTP-bd_ortho_bundle_sf"/>
</dbReference>
<dbReference type="EMBL" id="PKPP01006266">
    <property type="protein sequence ID" value="PWA57086.1"/>
    <property type="molecule type" value="Genomic_DNA"/>
</dbReference>
<dbReference type="Gene3D" id="1.10.1580.10">
    <property type="match status" value="1"/>
</dbReference>
<dbReference type="AlphaFoldDB" id="A0A2U1M778"/>
<feature type="domain" description="CP-type G" evidence="7">
    <location>
        <begin position="74"/>
        <end position="276"/>
    </location>
</feature>
<proteinExistence type="predicted"/>
<dbReference type="InterPro" id="IPR043358">
    <property type="entry name" value="GNL1-like"/>
</dbReference>
<dbReference type="GO" id="GO:0003924">
    <property type="term" value="F:GTPase activity"/>
    <property type="evidence" value="ECO:0007669"/>
    <property type="project" value="InterPro"/>
</dbReference>
<keyword evidence="9" id="KW-1185">Reference proteome</keyword>
<evidence type="ECO:0000313" key="9">
    <source>
        <dbReference type="Proteomes" id="UP000245207"/>
    </source>
</evidence>